<keyword evidence="4" id="KW-1185">Reference proteome</keyword>
<evidence type="ECO:0000256" key="1">
    <source>
        <dbReference type="SAM" id="MobiDB-lite"/>
    </source>
</evidence>
<dbReference type="AlphaFoldDB" id="A0AAD6TD02"/>
<gene>
    <name evidence="3" type="ORF">C8F04DRAFT_1251222</name>
</gene>
<dbReference type="PANTHER" id="PTHR14689">
    <property type="entry name" value="PHORBOL-ESTER_DAG-TYPE DOMAIN-CONTAINING PROTEIN"/>
    <property type="match status" value="1"/>
</dbReference>
<evidence type="ECO:0000259" key="2">
    <source>
        <dbReference type="Pfam" id="PF13926"/>
    </source>
</evidence>
<feature type="region of interest" description="Disordered" evidence="1">
    <location>
        <begin position="1"/>
        <end position="257"/>
    </location>
</feature>
<accession>A0AAD6TD02</accession>
<feature type="domain" description="DUF4211" evidence="2">
    <location>
        <begin position="251"/>
        <end position="366"/>
    </location>
</feature>
<comment type="caution">
    <text evidence="3">The sequence shown here is derived from an EMBL/GenBank/DDBJ whole genome shotgun (WGS) entry which is preliminary data.</text>
</comment>
<dbReference type="Pfam" id="PF13926">
    <property type="entry name" value="DUF4211"/>
    <property type="match status" value="1"/>
</dbReference>
<evidence type="ECO:0000313" key="3">
    <source>
        <dbReference type="EMBL" id="KAJ7043050.1"/>
    </source>
</evidence>
<dbReference type="PANTHER" id="PTHR14689:SF0">
    <property type="entry name" value="COILED-COIL DOMAIN-CONTAINING PROTEIN 82"/>
    <property type="match status" value="1"/>
</dbReference>
<name>A0AAD6TD02_9AGAR</name>
<feature type="compositionally biased region" description="Acidic residues" evidence="1">
    <location>
        <begin position="158"/>
        <end position="168"/>
    </location>
</feature>
<dbReference type="EMBL" id="JARJCM010000010">
    <property type="protein sequence ID" value="KAJ7043050.1"/>
    <property type="molecule type" value="Genomic_DNA"/>
</dbReference>
<evidence type="ECO:0000313" key="4">
    <source>
        <dbReference type="Proteomes" id="UP001218188"/>
    </source>
</evidence>
<dbReference type="Proteomes" id="UP001218188">
    <property type="component" value="Unassembled WGS sequence"/>
</dbReference>
<organism evidence="3 4">
    <name type="scientific">Mycena alexandri</name>
    <dbReference type="NCBI Taxonomy" id="1745969"/>
    <lineage>
        <taxon>Eukaryota</taxon>
        <taxon>Fungi</taxon>
        <taxon>Dikarya</taxon>
        <taxon>Basidiomycota</taxon>
        <taxon>Agaricomycotina</taxon>
        <taxon>Agaricomycetes</taxon>
        <taxon>Agaricomycetidae</taxon>
        <taxon>Agaricales</taxon>
        <taxon>Marasmiineae</taxon>
        <taxon>Mycenaceae</taxon>
        <taxon>Mycena</taxon>
    </lineage>
</organism>
<reference evidence="3" key="1">
    <citation type="submission" date="2023-03" db="EMBL/GenBank/DDBJ databases">
        <title>Massive genome expansion in bonnet fungi (Mycena s.s.) driven by repeated elements and novel gene families across ecological guilds.</title>
        <authorList>
            <consortium name="Lawrence Berkeley National Laboratory"/>
            <person name="Harder C.B."/>
            <person name="Miyauchi S."/>
            <person name="Viragh M."/>
            <person name="Kuo A."/>
            <person name="Thoen E."/>
            <person name="Andreopoulos B."/>
            <person name="Lu D."/>
            <person name="Skrede I."/>
            <person name="Drula E."/>
            <person name="Henrissat B."/>
            <person name="Morin E."/>
            <person name="Kohler A."/>
            <person name="Barry K."/>
            <person name="LaButti K."/>
            <person name="Morin E."/>
            <person name="Salamov A."/>
            <person name="Lipzen A."/>
            <person name="Mereny Z."/>
            <person name="Hegedus B."/>
            <person name="Baldrian P."/>
            <person name="Stursova M."/>
            <person name="Weitz H."/>
            <person name="Taylor A."/>
            <person name="Grigoriev I.V."/>
            <person name="Nagy L.G."/>
            <person name="Martin F."/>
            <person name="Kauserud H."/>
        </authorList>
    </citation>
    <scope>NUCLEOTIDE SEQUENCE</scope>
    <source>
        <strain evidence="3">CBHHK200</strain>
    </source>
</reference>
<dbReference type="InterPro" id="IPR025451">
    <property type="entry name" value="DUF4211"/>
</dbReference>
<feature type="compositionally biased region" description="Acidic residues" evidence="1">
    <location>
        <begin position="228"/>
        <end position="257"/>
    </location>
</feature>
<sequence>MVRAKRRRSGADAEPPAESVENTQPRKRARRVLTQRTIPIIDIDVRESDASDAPVVRKPRKSKSVADPVPPSKVLKKEKRLKPEPAVVASQDSEEDEDAVLSPRKRRIRRKVEVASDSDDAQDGNPKRLRRGSSLPAEDAESESPPKGRLSRKVGAEDVLDSDDDPEDLALPVAPSSSRPTKKQLKSSALERYAKARKNKSSPAPVPSDAAKDEEEDDLWREFTPFSEVEEEDEEQEEDAAGGEEPDEDTFIVDEDDADADADANAALDRMRYSHRELDEHFSVFVEYIIALHSDPDYLSTATEDEKEYFDTAVNALRRHIDPLADAMTLSTWKAPFIATLNLRPILDDGLFTESSGDCMACWTRGMYACDVSGAYTLSTRKGIYDPKTFQPKPEKHIKYGKATSFENNAEARNLPYPPGFELIIGKRCFNRAVAYHEARHYMYELASRVKEKIKSLCEEDEALADDPNALFEAMKHSEEGNFITYVRALFRCRSSSKTLG</sequence>
<protein>
    <recommendedName>
        <fullName evidence="2">DUF4211 domain-containing protein</fullName>
    </recommendedName>
</protein>
<proteinExistence type="predicted"/>
<dbReference type="GO" id="GO:0005634">
    <property type="term" value="C:nucleus"/>
    <property type="evidence" value="ECO:0007669"/>
    <property type="project" value="TreeGrafter"/>
</dbReference>